<dbReference type="InterPro" id="IPR027640">
    <property type="entry name" value="Kinesin-like_fam"/>
</dbReference>
<dbReference type="InterPro" id="IPR027417">
    <property type="entry name" value="P-loop_NTPase"/>
</dbReference>
<dbReference type="SMART" id="SM00129">
    <property type="entry name" value="KISc"/>
    <property type="match status" value="1"/>
</dbReference>
<dbReference type="PANTHER" id="PTHR24115">
    <property type="entry name" value="KINESIN-RELATED"/>
    <property type="match status" value="1"/>
</dbReference>
<dbReference type="Pfam" id="PF00225">
    <property type="entry name" value="Kinesin"/>
    <property type="match status" value="1"/>
</dbReference>
<reference evidence="2" key="1">
    <citation type="journal article" date="2020" name="Nature">
        <title>Giant virus diversity and host interactions through global metagenomics.</title>
        <authorList>
            <person name="Schulz F."/>
            <person name="Roux S."/>
            <person name="Paez-Espino D."/>
            <person name="Jungbluth S."/>
            <person name="Walsh D.A."/>
            <person name="Denef V.J."/>
            <person name="McMahon K.D."/>
            <person name="Konstantinidis K.T."/>
            <person name="Eloe-Fadrosh E.A."/>
            <person name="Kyrpides N.C."/>
            <person name="Woyke T."/>
        </authorList>
    </citation>
    <scope>NUCLEOTIDE SEQUENCE</scope>
    <source>
        <strain evidence="2">GVMAG-M-3300027810-10</strain>
    </source>
</reference>
<proteinExistence type="predicted"/>
<dbReference type="GO" id="GO:0005524">
    <property type="term" value="F:ATP binding"/>
    <property type="evidence" value="ECO:0007669"/>
    <property type="project" value="InterPro"/>
</dbReference>
<dbReference type="GO" id="GO:0005871">
    <property type="term" value="C:kinesin complex"/>
    <property type="evidence" value="ECO:0007669"/>
    <property type="project" value="TreeGrafter"/>
</dbReference>
<dbReference type="InterPro" id="IPR036961">
    <property type="entry name" value="Kinesin_motor_dom_sf"/>
</dbReference>
<dbReference type="PROSITE" id="PS50067">
    <property type="entry name" value="KINESIN_MOTOR_2"/>
    <property type="match status" value="1"/>
</dbReference>
<evidence type="ECO:0000313" key="2">
    <source>
        <dbReference type="EMBL" id="QHU29962.1"/>
    </source>
</evidence>
<dbReference type="GO" id="GO:0003777">
    <property type="term" value="F:microtubule motor activity"/>
    <property type="evidence" value="ECO:0007669"/>
    <property type="project" value="InterPro"/>
</dbReference>
<feature type="domain" description="Kinesin motor" evidence="1">
    <location>
        <begin position="3"/>
        <end position="307"/>
    </location>
</feature>
<organism evidence="2">
    <name type="scientific">viral metagenome</name>
    <dbReference type="NCBI Taxonomy" id="1070528"/>
    <lineage>
        <taxon>unclassified sequences</taxon>
        <taxon>metagenomes</taxon>
        <taxon>organismal metagenomes</taxon>
    </lineage>
</organism>
<name>A0A6C0LL79_9ZZZZ</name>
<sequence>MSKIKIYSRIRLHPESTIKKKSYKVTLRESNIQLFQEKVNVMNDKIYSKKGFTFDKVFDIDYNNEDIYHEIGHQLIENIQAKQNSIFYVYGQTGSGKTYTLLGNESNDGIVQLLINELVMISDNITFSGIQIYRNKCYDIFNSNAAVKECELKDGSVKFMNLTSHQLLLKNRSNIIERINKARHVGVSSSNDSSSRSHLIFQINIGNYYIKLVDLAGSERASRSKYNENHNMRENADINLSILALKECIRNINKSKIPYRNSKVTKILKPTFSNTVCTYILSTISPLKKDIQDSINTLKYMSDFKKFKRHYNKKLPPLYLNKRDAINKLNVNINYELNKKELERTKLLGLIENNIESLKDLKINIIDS</sequence>
<dbReference type="AlphaFoldDB" id="A0A6C0LL79"/>
<evidence type="ECO:0000259" key="1">
    <source>
        <dbReference type="PROSITE" id="PS50067"/>
    </source>
</evidence>
<accession>A0A6C0LL79</accession>
<dbReference type="EMBL" id="MN740500">
    <property type="protein sequence ID" value="QHU29962.1"/>
    <property type="molecule type" value="Genomic_DNA"/>
</dbReference>
<dbReference type="Gene3D" id="3.40.850.10">
    <property type="entry name" value="Kinesin motor domain"/>
    <property type="match status" value="1"/>
</dbReference>
<dbReference type="GO" id="GO:0005874">
    <property type="term" value="C:microtubule"/>
    <property type="evidence" value="ECO:0007669"/>
    <property type="project" value="TreeGrafter"/>
</dbReference>
<dbReference type="SUPFAM" id="SSF52540">
    <property type="entry name" value="P-loop containing nucleoside triphosphate hydrolases"/>
    <property type="match status" value="1"/>
</dbReference>
<dbReference type="GO" id="GO:0007018">
    <property type="term" value="P:microtubule-based movement"/>
    <property type="evidence" value="ECO:0007669"/>
    <property type="project" value="InterPro"/>
</dbReference>
<dbReference type="PRINTS" id="PR00380">
    <property type="entry name" value="KINESINHEAVY"/>
</dbReference>
<protein>
    <recommendedName>
        <fullName evidence="1">Kinesin motor domain-containing protein</fullName>
    </recommendedName>
</protein>
<dbReference type="InterPro" id="IPR001752">
    <property type="entry name" value="Kinesin_motor_dom"/>
</dbReference>
<dbReference type="GO" id="GO:0016887">
    <property type="term" value="F:ATP hydrolysis activity"/>
    <property type="evidence" value="ECO:0007669"/>
    <property type="project" value="TreeGrafter"/>
</dbReference>
<dbReference type="GO" id="GO:0008017">
    <property type="term" value="F:microtubule binding"/>
    <property type="evidence" value="ECO:0007669"/>
    <property type="project" value="InterPro"/>
</dbReference>